<comment type="caution">
    <text evidence="1">The sequence shown here is derived from an EMBL/GenBank/DDBJ whole genome shotgun (WGS) entry which is preliminary data.</text>
</comment>
<dbReference type="Proteomes" id="UP000072578">
    <property type="component" value="Unassembled WGS sequence"/>
</dbReference>
<name>A0A139RDH0_9STRE</name>
<dbReference type="AlphaFoldDB" id="A0A139RDH0"/>
<proteinExistence type="predicted"/>
<evidence type="ECO:0000313" key="1">
    <source>
        <dbReference type="EMBL" id="KXU12800.1"/>
    </source>
</evidence>
<sequence length="45" mass="5178">MVVALQIAGKLKVKKNCIKKLQVEINQKGKSVLKNIINYHKVRNF</sequence>
<dbReference type="EMBL" id="LQZF01000142">
    <property type="protein sequence ID" value="KXU12800.1"/>
    <property type="molecule type" value="Genomic_DNA"/>
</dbReference>
<gene>
    <name evidence="1" type="ORF">SINDD18_01279</name>
</gene>
<reference evidence="1 2" key="1">
    <citation type="submission" date="2016-01" db="EMBL/GenBank/DDBJ databases">
        <title>Highly variable Streptococcus oralis are common among viridans streptococci isolated from primates.</title>
        <authorList>
            <person name="Denapaite D."/>
            <person name="Rieger M."/>
            <person name="Koendgen S."/>
            <person name="Brueckner R."/>
            <person name="Ochigava I."/>
            <person name="Kappeler P."/>
            <person name="Maetz-Rensing K."/>
            <person name="Leendertz F."/>
            <person name="Hakenbeck R."/>
        </authorList>
    </citation>
    <scope>NUCLEOTIDE SEQUENCE [LARGE SCALE GENOMIC DNA]</scope>
    <source>
        <strain evidence="1 2">DD18</strain>
    </source>
</reference>
<accession>A0A139RDH0</accession>
<evidence type="ECO:0000313" key="2">
    <source>
        <dbReference type="Proteomes" id="UP000072578"/>
    </source>
</evidence>
<protein>
    <submittedName>
        <fullName evidence="1">Uncharacterized protein</fullName>
    </submittedName>
</protein>
<organism evidence="1 2">
    <name type="scientific">Streptococcus infantis</name>
    <dbReference type="NCBI Taxonomy" id="68892"/>
    <lineage>
        <taxon>Bacteria</taxon>
        <taxon>Bacillati</taxon>
        <taxon>Bacillota</taxon>
        <taxon>Bacilli</taxon>
        <taxon>Lactobacillales</taxon>
        <taxon>Streptococcaceae</taxon>
        <taxon>Streptococcus</taxon>
    </lineage>
</organism>